<dbReference type="PANTHER" id="PTHR43009:SF6">
    <property type="entry name" value="HOMOGENTISATE PHYTYLTRANSFERASE 1, CHLOROPLASTIC"/>
    <property type="match status" value="1"/>
</dbReference>
<dbReference type="Gene3D" id="1.10.357.140">
    <property type="entry name" value="UbiA prenyltransferase"/>
    <property type="match status" value="1"/>
</dbReference>
<keyword evidence="6 7" id="KW-0472">Membrane</keyword>
<evidence type="ECO:0000256" key="5">
    <source>
        <dbReference type="ARBA" id="ARBA00022989"/>
    </source>
</evidence>
<evidence type="ECO:0000313" key="8">
    <source>
        <dbReference type="EMBL" id="RYQ95125.1"/>
    </source>
</evidence>
<evidence type="ECO:0000256" key="4">
    <source>
        <dbReference type="ARBA" id="ARBA00022692"/>
    </source>
</evidence>
<evidence type="ECO:0000313" key="9">
    <source>
        <dbReference type="Proteomes" id="UP000289738"/>
    </source>
</evidence>
<dbReference type="GO" id="GO:0031969">
    <property type="term" value="C:chloroplast membrane"/>
    <property type="evidence" value="ECO:0007669"/>
    <property type="project" value="UniProtKB-SubCell"/>
</dbReference>
<keyword evidence="4 7" id="KW-0812">Transmembrane</keyword>
<dbReference type="STRING" id="3818.A0A444XZL5"/>
<evidence type="ECO:0000256" key="1">
    <source>
        <dbReference type="ARBA" id="ARBA00004508"/>
    </source>
</evidence>
<evidence type="ECO:0000256" key="3">
    <source>
        <dbReference type="ARBA" id="ARBA00022679"/>
    </source>
</evidence>
<accession>A0A444XZL5</accession>
<dbReference type="PANTHER" id="PTHR43009">
    <property type="entry name" value="HOMOGENTISATE SOLANESYLTRANSFERASE, CHLOROPLASTIC"/>
    <property type="match status" value="1"/>
</dbReference>
<evidence type="ECO:0000256" key="6">
    <source>
        <dbReference type="ARBA" id="ARBA00023136"/>
    </source>
</evidence>
<comment type="caution">
    <text evidence="8">The sequence shown here is derived from an EMBL/GenBank/DDBJ whole genome shotgun (WGS) entry which is preliminary data.</text>
</comment>
<feature type="transmembrane region" description="Helical" evidence="7">
    <location>
        <begin position="202"/>
        <end position="224"/>
    </location>
</feature>
<proteinExistence type="inferred from homology"/>
<dbReference type="Pfam" id="PF01040">
    <property type="entry name" value="UbiA"/>
    <property type="match status" value="1"/>
</dbReference>
<keyword evidence="5 7" id="KW-1133">Transmembrane helix</keyword>
<dbReference type="Proteomes" id="UP000289738">
    <property type="component" value="Chromosome B08"/>
</dbReference>
<name>A0A444XZL5_ARAHY</name>
<feature type="transmembrane region" description="Helical" evidence="7">
    <location>
        <begin position="239"/>
        <end position="260"/>
    </location>
</feature>
<evidence type="ECO:0000256" key="2">
    <source>
        <dbReference type="ARBA" id="ARBA00005985"/>
    </source>
</evidence>
<comment type="similarity">
    <text evidence="2">Belongs to the UbiA prenyltransferase family.</text>
</comment>
<protein>
    <submittedName>
        <fullName evidence="8">Uncharacterized protein</fullName>
    </submittedName>
</protein>
<feature type="transmembrane region" description="Helical" evidence="7">
    <location>
        <begin position="148"/>
        <end position="169"/>
    </location>
</feature>
<feature type="transmembrane region" description="Helical" evidence="7">
    <location>
        <begin position="106"/>
        <end position="127"/>
    </location>
</feature>
<keyword evidence="3" id="KW-0808">Transferase</keyword>
<dbReference type="EMBL" id="SDMP01000018">
    <property type="protein sequence ID" value="RYQ95125.1"/>
    <property type="molecule type" value="Genomic_DNA"/>
</dbReference>
<organism evidence="8 9">
    <name type="scientific">Arachis hypogaea</name>
    <name type="common">Peanut</name>
    <dbReference type="NCBI Taxonomy" id="3818"/>
    <lineage>
        <taxon>Eukaryota</taxon>
        <taxon>Viridiplantae</taxon>
        <taxon>Streptophyta</taxon>
        <taxon>Embryophyta</taxon>
        <taxon>Tracheophyta</taxon>
        <taxon>Spermatophyta</taxon>
        <taxon>Magnoliopsida</taxon>
        <taxon>eudicotyledons</taxon>
        <taxon>Gunneridae</taxon>
        <taxon>Pentapetalae</taxon>
        <taxon>rosids</taxon>
        <taxon>fabids</taxon>
        <taxon>Fabales</taxon>
        <taxon>Fabaceae</taxon>
        <taxon>Papilionoideae</taxon>
        <taxon>50 kb inversion clade</taxon>
        <taxon>dalbergioids sensu lato</taxon>
        <taxon>Dalbergieae</taxon>
        <taxon>Pterocarpus clade</taxon>
        <taxon>Arachis</taxon>
    </lineage>
</organism>
<feature type="transmembrane region" description="Helical" evidence="7">
    <location>
        <begin position="272"/>
        <end position="295"/>
    </location>
</feature>
<dbReference type="InterPro" id="IPR000537">
    <property type="entry name" value="UbiA_prenyltransferase"/>
</dbReference>
<dbReference type="InterPro" id="IPR044878">
    <property type="entry name" value="UbiA_sf"/>
</dbReference>
<comment type="subcellular location">
    <subcellularLocation>
        <location evidence="1">Plastid</location>
        <location evidence="1">Chloroplast membrane</location>
        <topology evidence="1">Multi-pass membrane protein</topology>
    </subcellularLocation>
</comment>
<feature type="transmembrane region" description="Helical" evidence="7">
    <location>
        <begin position="175"/>
        <end position="195"/>
    </location>
</feature>
<dbReference type="GO" id="GO:0016765">
    <property type="term" value="F:transferase activity, transferring alkyl or aryl (other than methyl) groups"/>
    <property type="evidence" value="ECO:0007669"/>
    <property type="project" value="InterPro"/>
</dbReference>
<keyword evidence="9" id="KW-1185">Reference proteome</keyword>
<dbReference type="AlphaFoldDB" id="A0A444XZL5"/>
<evidence type="ECO:0000256" key="7">
    <source>
        <dbReference type="SAM" id="Phobius"/>
    </source>
</evidence>
<gene>
    <name evidence="8" type="ORF">Ahy_B08g090157</name>
</gene>
<feature type="transmembrane region" description="Helical" evidence="7">
    <location>
        <begin position="74"/>
        <end position="91"/>
    </location>
</feature>
<reference evidence="8 9" key="1">
    <citation type="submission" date="2019-01" db="EMBL/GenBank/DDBJ databases">
        <title>Sequencing of cultivated peanut Arachis hypogaea provides insights into genome evolution and oil improvement.</title>
        <authorList>
            <person name="Chen X."/>
        </authorList>
    </citation>
    <scope>NUCLEOTIDE SEQUENCE [LARGE SCALE GENOMIC DNA]</scope>
    <source>
        <strain evidence="9">cv. Fuhuasheng</strain>
        <tissue evidence="8">Leaves</tissue>
    </source>
</reference>
<sequence>MENNIIKTSLENNWTNHYYKGIEPKSTFDKYEKRPLINAVTTESYEPEPQAYNSKIIIESIIHGFDNFRKFSRFYAFMGLVAGSFFSSLLAVDNLSQLFPTFFNGYLQYIVPHFFMHLYIVGLNQLADLEIDKINKPYLPLASGEFSFTNGIITVASFLFLSFGSAWMIGSKPSLLSLLVTFVLMTAYSINLPFLRWKKSTTLTVMAHAIGMTTSFNIAAFMHMKTFVLKKATTYPRSLFLATVVMAIFFAVVAMAKVFWFCVSLLEIAYGAAILIGASSPFLWSKLFTFLAIVVNERSAWVLNVVFGENLVDNDTNPSFAGVFMVQSDSKIQPGLELFKG</sequence>